<feature type="transmembrane region" description="Helical" evidence="6">
    <location>
        <begin position="386"/>
        <end position="406"/>
    </location>
</feature>
<feature type="transmembrane region" description="Helical" evidence="6">
    <location>
        <begin position="200"/>
        <end position="220"/>
    </location>
</feature>
<protein>
    <submittedName>
        <fullName evidence="7">NRAMP family divalent metal transporter</fullName>
    </submittedName>
</protein>
<feature type="transmembrane region" description="Helical" evidence="6">
    <location>
        <begin position="241"/>
        <end position="264"/>
    </location>
</feature>
<evidence type="ECO:0000256" key="3">
    <source>
        <dbReference type="ARBA" id="ARBA00022989"/>
    </source>
</evidence>
<feature type="transmembrane region" description="Helical" evidence="6">
    <location>
        <begin position="162"/>
        <end position="180"/>
    </location>
</feature>
<dbReference type="Proteomes" id="UP001589627">
    <property type="component" value="Unassembled WGS sequence"/>
</dbReference>
<keyword evidence="4 6" id="KW-0472">Membrane</keyword>
<evidence type="ECO:0000313" key="8">
    <source>
        <dbReference type="Proteomes" id="UP001589627"/>
    </source>
</evidence>
<proteinExistence type="predicted"/>
<dbReference type="Pfam" id="PF01566">
    <property type="entry name" value="Nramp"/>
    <property type="match status" value="1"/>
</dbReference>
<gene>
    <name evidence="7" type="ORF">ACFFNX_38400</name>
</gene>
<evidence type="ECO:0000256" key="4">
    <source>
        <dbReference type="ARBA" id="ARBA00023136"/>
    </source>
</evidence>
<sequence>MAKTASGSRPARGPAAEDGGARRWRVPPLLGAALLMAITAAGPGFITQTATFTSAYGASFACAVVISLVIDLAIQTNIWRVVGLSGMRAQDLANKALPGSGHVLTILIVLGGLILNLGNISGAGLGLHELFGLNVRIGVAISGCLAIAVFTAKAMNAAVDRVVVVLGAIKIVLIVALVLVTAPPVGEAAVRTVAPHSLPFLPILTLIGGTVGGFITYSGAHRLIDDGITGIGNLKRINRGSLTGVLVASVLRIVLFLGFLGVVYGGVRLSAADPAGSAFGHAFGSAGERLFGLVFWCASMTSMLGCSYTSISFLQSIAGPVKRRFHQGVMGFMAFTTVLFLILGQAPAKLLVFAGAVNGLILPIGLAIMLWVAIRRRDLIGATYRYPVALIVFGAAAWVFTVYAGVNSLSSLGDIFR</sequence>
<organism evidence="7 8">
    <name type="scientific">Actinoallomurus acaciae</name>
    <dbReference type="NCBI Taxonomy" id="502577"/>
    <lineage>
        <taxon>Bacteria</taxon>
        <taxon>Bacillati</taxon>
        <taxon>Actinomycetota</taxon>
        <taxon>Actinomycetes</taxon>
        <taxon>Streptosporangiales</taxon>
        <taxon>Thermomonosporaceae</taxon>
        <taxon>Actinoallomurus</taxon>
    </lineage>
</organism>
<feature type="transmembrane region" description="Helical" evidence="6">
    <location>
        <begin position="29"/>
        <end position="46"/>
    </location>
</feature>
<dbReference type="EMBL" id="JBHLZP010000457">
    <property type="protein sequence ID" value="MFB9838050.1"/>
    <property type="molecule type" value="Genomic_DNA"/>
</dbReference>
<evidence type="ECO:0000256" key="5">
    <source>
        <dbReference type="SAM" id="MobiDB-lite"/>
    </source>
</evidence>
<evidence type="ECO:0000256" key="1">
    <source>
        <dbReference type="ARBA" id="ARBA00004141"/>
    </source>
</evidence>
<feature type="transmembrane region" description="Helical" evidence="6">
    <location>
        <begin position="293"/>
        <end position="313"/>
    </location>
</feature>
<dbReference type="RefSeq" id="WP_378211023.1">
    <property type="nucleotide sequence ID" value="NZ_JBHLZP010000457.1"/>
</dbReference>
<feature type="transmembrane region" description="Helical" evidence="6">
    <location>
        <begin position="131"/>
        <end position="150"/>
    </location>
</feature>
<keyword evidence="3 6" id="KW-1133">Transmembrane helix</keyword>
<keyword evidence="8" id="KW-1185">Reference proteome</keyword>
<feature type="region of interest" description="Disordered" evidence="5">
    <location>
        <begin position="1"/>
        <end position="22"/>
    </location>
</feature>
<comment type="subcellular location">
    <subcellularLocation>
        <location evidence="1">Membrane</location>
        <topology evidence="1">Multi-pass membrane protein</topology>
    </subcellularLocation>
</comment>
<feature type="transmembrane region" description="Helical" evidence="6">
    <location>
        <begin position="350"/>
        <end position="374"/>
    </location>
</feature>
<keyword evidence="2 6" id="KW-0812">Transmembrane</keyword>
<reference evidence="7 8" key="1">
    <citation type="submission" date="2024-09" db="EMBL/GenBank/DDBJ databases">
        <authorList>
            <person name="Sun Q."/>
            <person name="Mori K."/>
        </authorList>
    </citation>
    <scope>NUCLEOTIDE SEQUENCE [LARGE SCALE GENOMIC DNA]</scope>
    <source>
        <strain evidence="7 8">TBRC 0563</strain>
    </source>
</reference>
<dbReference type="InterPro" id="IPR001046">
    <property type="entry name" value="NRAMP_fam"/>
</dbReference>
<name>A0ABV5YSK4_9ACTN</name>
<evidence type="ECO:0000256" key="6">
    <source>
        <dbReference type="SAM" id="Phobius"/>
    </source>
</evidence>
<evidence type="ECO:0000256" key="2">
    <source>
        <dbReference type="ARBA" id="ARBA00022692"/>
    </source>
</evidence>
<feature type="transmembrane region" description="Helical" evidence="6">
    <location>
        <begin position="58"/>
        <end position="82"/>
    </location>
</feature>
<comment type="caution">
    <text evidence="7">The sequence shown here is derived from an EMBL/GenBank/DDBJ whole genome shotgun (WGS) entry which is preliminary data.</text>
</comment>
<feature type="transmembrane region" description="Helical" evidence="6">
    <location>
        <begin position="325"/>
        <end position="344"/>
    </location>
</feature>
<accession>A0ABV5YSK4</accession>
<evidence type="ECO:0000313" key="7">
    <source>
        <dbReference type="EMBL" id="MFB9838050.1"/>
    </source>
</evidence>
<feature type="transmembrane region" description="Helical" evidence="6">
    <location>
        <begin position="103"/>
        <end position="125"/>
    </location>
</feature>